<comment type="caution">
    <text evidence="2">The sequence shown here is derived from an EMBL/GenBank/DDBJ whole genome shotgun (WGS) entry which is preliminary data.</text>
</comment>
<gene>
    <name evidence="2" type="ORF">HNR44_000860</name>
</gene>
<organism evidence="2 3">
    <name type="scientific">Geomicrobium halophilum</name>
    <dbReference type="NCBI Taxonomy" id="549000"/>
    <lineage>
        <taxon>Bacteria</taxon>
        <taxon>Bacillati</taxon>
        <taxon>Bacillota</taxon>
        <taxon>Bacilli</taxon>
        <taxon>Bacillales</taxon>
        <taxon>Geomicrobium</taxon>
    </lineage>
</organism>
<dbReference type="InterPro" id="IPR011428">
    <property type="entry name" value="Spore_coat_X/V"/>
</dbReference>
<name>A0A841PRJ7_9BACL</name>
<dbReference type="Proteomes" id="UP000568839">
    <property type="component" value="Unassembled WGS sequence"/>
</dbReference>
<dbReference type="GO" id="GO:0031160">
    <property type="term" value="C:spore wall"/>
    <property type="evidence" value="ECO:0007669"/>
    <property type="project" value="InterPro"/>
</dbReference>
<dbReference type="AlphaFoldDB" id="A0A841PRJ7"/>
<dbReference type="Pfam" id="PF07552">
    <property type="entry name" value="Coat_X"/>
    <property type="match status" value="2"/>
</dbReference>
<sequence>MHLGQDRYSRRGFQDQCYQDQCYQDQCYQDDKRWSALYDGKNQHPMACFSNDDDITQQATQANKTIQTSEDFMMIKDSCDVTVTSTDTQAAVNLQLAIQAAIVLVVRIAIGSSSQAEDITQELLQTSKMKQRTSQKTIVENSRNIDVSSTDTQIALNIQVLVQLLVAIVVALDILSASA</sequence>
<evidence type="ECO:0000313" key="2">
    <source>
        <dbReference type="EMBL" id="MBB6448911.1"/>
    </source>
</evidence>
<evidence type="ECO:0000313" key="3">
    <source>
        <dbReference type="Proteomes" id="UP000568839"/>
    </source>
</evidence>
<dbReference type="RefSeq" id="WP_184402851.1">
    <property type="nucleotide sequence ID" value="NZ_JACHHJ010000001.1"/>
</dbReference>
<dbReference type="EMBL" id="JACHHJ010000001">
    <property type="protein sequence ID" value="MBB6448911.1"/>
    <property type="molecule type" value="Genomic_DNA"/>
</dbReference>
<feature type="domain" description="Spore coat protein X/V" evidence="1">
    <location>
        <begin position="53"/>
        <end position="110"/>
    </location>
</feature>
<protein>
    <submittedName>
        <fullName evidence="2">Spore coat protein X</fullName>
    </submittedName>
</protein>
<feature type="domain" description="Spore coat protein X/V" evidence="1">
    <location>
        <begin position="117"/>
        <end position="174"/>
    </location>
</feature>
<accession>A0A841PRJ7</accession>
<reference evidence="2 3" key="1">
    <citation type="submission" date="2020-08" db="EMBL/GenBank/DDBJ databases">
        <title>Genomic Encyclopedia of Type Strains, Phase IV (KMG-IV): sequencing the most valuable type-strain genomes for metagenomic binning, comparative biology and taxonomic classification.</title>
        <authorList>
            <person name="Goeker M."/>
        </authorList>
    </citation>
    <scope>NUCLEOTIDE SEQUENCE [LARGE SCALE GENOMIC DNA]</scope>
    <source>
        <strain evidence="2 3">DSM 21769</strain>
    </source>
</reference>
<keyword evidence="3" id="KW-1185">Reference proteome</keyword>
<evidence type="ECO:0000259" key="1">
    <source>
        <dbReference type="Pfam" id="PF07552"/>
    </source>
</evidence>
<proteinExistence type="predicted"/>
<dbReference type="GO" id="GO:0030435">
    <property type="term" value="P:sporulation resulting in formation of a cellular spore"/>
    <property type="evidence" value="ECO:0007669"/>
    <property type="project" value="InterPro"/>
</dbReference>
<keyword evidence="2" id="KW-0946">Virion</keyword>
<keyword evidence="2" id="KW-0167">Capsid protein</keyword>